<dbReference type="GO" id="GO:0046475">
    <property type="term" value="P:glycerophospholipid catabolic process"/>
    <property type="evidence" value="ECO:0007669"/>
    <property type="project" value="TreeGrafter"/>
</dbReference>
<dbReference type="OMA" id="WARSGID"/>
<evidence type="ECO:0000313" key="2">
    <source>
        <dbReference type="Proteomes" id="UP000007875"/>
    </source>
</evidence>
<organism evidence="1 2">
    <name type="scientific">Ciona savignyi</name>
    <name type="common">Pacific transparent sea squirt</name>
    <dbReference type="NCBI Taxonomy" id="51511"/>
    <lineage>
        <taxon>Eukaryota</taxon>
        <taxon>Metazoa</taxon>
        <taxon>Chordata</taxon>
        <taxon>Tunicata</taxon>
        <taxon>Ascidiacea</taxon>
        <taxon>Phlebobranchia</taxon>
        <taxon>Cionidae</taxon>
        <taxon>Ciona</taxon>
    </lineage>
</organism>
<reference evidence="1" key="2">
    <citation type="submission" date="2025-08" db="UniProtKB">
        <authorList>
            <consortium name="Ensembl"/>
        </authorList>
    </citation>
    <scope>IDENTIFICATION</scope>
</reference>
<reference evidence="1" key="3">
    <citation type="submission" date="2025-09" db="UniProtKB">
        <authorList>
            <consortium name="Ensembl"/>
        </authorList>
    </citation>
    <scope>IDENTIFICATION</scope>
</reference>
<dbReference type="Proteomes" id="UP000007875">
    <property type="component" value="Unassembled WGS sequence"/>
</dbReference>
<name>H2Z901_CIOSA</name>
<dbReference type="Gene3D" id="3.40.1090.10">
    <property type="entry name" value="Cytosolic phospholipase A2 catalytic domain"/>
    <property type="match status" value="1"/>
</dbReference>
<dbReference type="GO" id="GO:0047498">
    <property type="term" value="F:calcium-dependent phospholipase A2 activity"/>
    <property type="evidence" value="ECO:0007669"/>
    <property type="project" value="TreeGrafter"/>
</dbReference>
<proteinExistence type="predicted"/>
<reference evidence="2" key="1">
    <citation type="submission" date="2003-08" db="EMBL/GenBank/DDBJ databases">
        <authorList>
            <person name="Birren B."/>
            <person name="Nusbaum C."/>
            <person name="Abebe A."/>
            <person name="Abouelleil A."/>
            <person name="Adekoya E."/>
            <person name="Ait-zahra M."/>
            <person name="Allen N."/>
            <person name="Allen T."/>
            <person name="An P."/>
            <person name="Anderson M."/>
            <person name="Anderson S."/>
            <person name="Arachchi H."/>
            <person name="Armbruster J."/>
            <person name="Bachantsang P."/>
            <person name="Baldwin J."/>
            <person name="Barry A."/>
            <person name="Bayul T."/>
            <person name="Blitshsteyn B."/>
            <person name="Bloom T."/>
            <person name="Blye J."/>
            <person name="Boguslavskiy L."/>
            <person name="Borowsky M."/>
            <person name="Boukhgalter B."/>
            <person name="Brunache A."/>
            <person name="Butler J."/>
            <person name="Calixte N."/>
            <person name="Calvo S."/>
            <person name="Camarata J."/>
            <person name="Campo K."/>
            <person name="Chang J."/>
            <person name="Cheshatsang Y."/>
            <person name="Citroen M."/>
            <person name="Collymore A."/>
            <person name="Considine T."/>
            <person name="Cook A."/>
            <person name="Cooke P."/>
            <person name="Corum B."/>
            <person name="Cuomo C."/>
            <person name="David R."/>
            <person name="Dawoe T."/>
            <person name="Degray S."/>
            <person name="Dodge S."/>
            <person name="Dooley K."/>
            <person name="Dorje P."/>
            <person name="Dorjee K."/>
            <person name="Dorris L."/>
            <person name="Duffey N."/>
            <person name="Dupes A."/>
            <person name="Elkins T."/>
            <person name="Engels R."/>
            <person name="Erickson J."/>
            <person name="Farina A."/>
            <person name="Faro S."/>
            <person name="Ferreira P."/>
            <person name="Fischer H."/>
            <person name="Fitzgerald M."/>
            <person name="Foley K."/>
            <person name="Gage D."/>
            <person name="Galagan J."/>
            <person name="Gearin G."/>
            <person name="Gnerre S."/>
            <person name="Gnirke A."/>
            <person name="Goyette A."/>
            <person name="Graham J."/>
            <person name="Grandbois E."/>
            <person name="Gyaltsen K."/>
            <person name="Hafez N."/>
            <person name="Hagopian D."/>
            <person name="Hagos B."/>
            <person name="Hall J."/>
            <person name="Hatcher B."/>
            <person name="Heller A."/>
            <person name="Higgins H."/>
            <person name="Honan T."/>
            <person name="Horn A."/>
            <person name="Houde N."/>
            <person name="Hughes L."/>
            <person name="Hulme W."/>
            <person name="Husby E."/>
            <person name="Iliev I."/>
            <person name="Jaffe D."/>
            <person name="Jones C."/>
            <person name="Kamal M."/>
            <person name="Kamat A."/>
            <person name="Kamvysselis M."/>
            <person name="Karlsson E."/>
            <person name="Kells C."/>
            <person name="Kieu A."/>
            <person name="Kisner P."/>
            <person name="Kodira C."/>
            <person name="Kulbokas E."/>
            <person name="Labutti K."/>
            <person name="Lama D."/>
            <person name="Landers T."/>
            <person name="Leger J."/>
            <person name="Levine S."/>
            <person name="Lewis D."/>
            <person name="Lewis T."/>
            <person name="Lindblad-toh K."/>
            <person name="Liu X."/>
            <person name="Lokyitsang T."/>
            <person name="Lokyitsang Y."/>
            <person name="Lucien O."/>
            <person name="Lui A."/>
            <person name="Ma L.J."/>
            <person name="Mabbitt R."/>
            <person name="Macdonald J."/>
            <person name="Maclean C."/>
            <person name="Major J."/>
            <person name="Manning J."/>
            <person name="Marabella R."/>
            <person name="Maru K."/>
            <person name="Matthews C."/>
            <person name="Mauceli E."/>
            <person name="Mccarthy M."/>
            <person name="Mcdonough S."/>
            <person name="Mcghee T."/>
            <person name="Meldrim J."/>
            <person name="Meneus L."/>
            <person name="Mesirov J."/>
            <person name="Mihalev A."/>
            <person name="Mihova T."/>
            <person name="Mikkelsen T."/>
            <person name="Mlenga V."/>
            <person name="Moru K."/>
            <person name="Mozes J."/>
            <person name="Mulrain L."/>
            <person name="Munson G."/>
            <person name="Naylor J."/>
            <person name="Newes C."/>
            <person name="Nguyen C."/>
            <person name="Nguyen N."/>
            <person name="Nguyen T."/>
            <person name="Nicol R."/>
            <person name="Nielsen C."/>
            <person name="Nizzari M."/>
            <person name="Norbu C."/>
            <person name="Norbu N."/>
            <person name="O'donnell P."/>
            <person name="Okoawo O."/>
            <person name="O'leary S."/>
            <person name="Omotosho B."/>
            <person name="O'neill K."/>
            <person name="Osman S."/>
            <person name="Parker S."/>
            <person name="Perrin D."/>
            <person name="Phunkhang P."/>
            <person name="Piqani B."/>
            <person name="Purcell S."/>
            <person name="Rachupka T."/>
            <person name="Ramasamy U."/>
            <person name="Rameau R."/>
            <person name="Ray V."/>
            <person name="Raymond C."/>
            <person name="Retta R."/>
            <person name="Richardson S."/>
            <person name="Rise C."/>
            <person name="Rodriguez J."/>
            <person name="Rogers J."/>
            <person name="Rogov P."/>
            <person name="Rutman M."/>
            <person name="Schupbach R."/>
            <person name="Seaman C."/>
            <person name="Settipalli S."/>
            <person name="Sharpe T."/>
            <person name="Sheridan J."/>
            <person name="Sherpa N."/>
            <person name="Shi J."/>
            <person name="Smirnov S."/>
            <person name="Smith C."/>
            <person name="Sougnez C."/>
            <person name="Spencer B."/>
            <person name="Stalker J."/>
            <person name="Stange-thomann N."/>
            <person name="Stavropoulos S."/>
            <person name="Stetson K."/>
            <person name="Stone C."/>
            <person name="Stone S."/>
            <person name="Stubbs M."/>
            <person name="Talamas J."/>
            <person name="Tchuinga P."/>
            <person name="Tenzing P."/>
            <person name="Tesfaye S."/>
            <person name="Theodore J."/>
            <person name="Thoulutsang Y."/>
            <person name="Topham K."/>
            <person name="Towey S."/>
            <person name="Tsamla T."/>
            <person name="Tsomo N."/>
            <person name="Vallee D."/>
            <person name="Vassiliev H."/>
            <person name="Venkataraman V."/>
            <person name="Vinson J."/>
            <person name="Vo A."/>
            <person name="Wade C."/>
            <person name="Wang S."/>
            <person name="Wangchuk T."/>
            <person name="Wangdi T."/>
            <person name="Whittaker C."/>
            <person name="Wilkinson J."/>
            <person name="Wu Y."/>
            <person name="Wyman D."/>
            <person name="Yadav S."/>
            <person name="Yang S."/>
            <person name="Yang X."/>
            <person name="Yeager S."/>
            <person name="Yee E."/>
            <person name="Young G."/>
            <person name="Zainoun J."/>
            <person name="Zembeck L."/>
            <person name="Zimmer A."/>
            <person name="Zody M."/>
            <person name="Lander E."/>
        </authorList>
    </citation>
    <scope>NUCLEOTIDE SEQUENCE [LARGE SCALE GENOMIC DNA]</scope>
</reference>
<dbReference type="GeneTree" id="ENSGT01030000234606"/>
<dbReference type="SUPFAM" id="SSF52151">
    <property type="entry name" value="FabD/lysophospholipase-like"/>
    <property type="match status" value="1"/>
</dbReference>
<dbReference type="GO" id="GO:0005829">
    <property type="term" value="C:cytosol"/>
    <property type="evidence" value="ECO:0007669"/>
    <property type="project" value="TreeGrafter"/>
</dbReference>
<evidence type="ECO:0000313" key="1">
    <source>
        <dbReference type="Ensembl" id="ENSCSAVP00000014066.1"/>
    </source>
</evidence>
<dbReference type="eggNOG" id="KOG1325">
    <property type="taxonomic scope" value="Eukaryota"/>
</dbReference>
<protein>
    <recommendedName>
        <fullName evidence="3">PLA2c domain-containing protein</fullName>
    </recommendedName>
</protein>
<dbReference type="InterPro" id="IPR016035">
    <property type="entry name" value="Acyl_Trfase/lysoPLipase"/>
</dbReference>
<dbReference type="Ensembl" id="ENSCSAVT00000014228.1">
    <property type="protein sequence ID" value="ENSCSAVP00000014066.1"/>
    <property type="gene ID" value="ENSCSAVG00000008251.1"/>
</dbReference>
<dbReference type="AlphaFoldDB" id="H2Z901"/>
<sequence>IKSKLLDPLKDPDENVGGFSDPDLDPISTTDTVIALCDAGILKNVATEPVTRPQRFSELVIVVDFSKHESDSKFNYSHIVQTADHAKAQGIKFPPIDFKKLLNSPPKELLVFESHDDDCPTVLWFTLCTKEFRNLEDYKPRSSVKPPDDKAFTDFSVFGSGTSYGTLNFSYTDYQFDQLRELMHFNVTSNIEVVKTHLAKAVEKKKRRLQKYLSKI</sequence>
<accession>H2Z901</accession>
<dbReference type="HOGENOM" id="CLU_106333_0_0_1"/>
<dbReference type="PANTHER" id="PTHR10728:SF40">
    <property type="entry name" value="PATATIN FAMILY PROTEIN"/>
    <property type="match status" value="1"/>
</dbReference>
<keyword evidence="2" id="KW-1185">Reference proteome</keyword>
<dbReference type="GO" id="GO:0005544">
    <property type="term" value="F:calcium-dependent phospholipid binding"/>
    <property type="evidence" value="ECO:0007669"/>
    <property type="project" value="TreeGrafter"/>
</dbReference>
<dbReference type="STRING" id="51511.ENSCSAVP00000014066"/>
<dbReference type="InParanoid" id="H2Z901"/>
<dbReference type="PANTHER" id="PTHR10728">
    <property type="entry name" value="CYTOSOLIC PHOSPHOLIPASE A2"/>
    <property type="match status" value="1"/>
</dbReference>
<dbReference type="GO" id="GO:0005509">
    <property type="term" value="F:calcium ion binding"/>
    <property type="evidence" value="ECO:0007669"/>
    <property type="project" value="TreeGrafter"/>
</dbReference>
<evidence type="ECO:0008006" key="3">
    <source>
        <dbReference type="Google" id="ProtNLM"/>
    </source>
</evidence>